<dbReference type="PANTHER" id="PTHR23179">
    <property type="entry name" value="T-CELL ACTIVATION RHO GTPASE ACTIVATING PROTEIN-RELATED"/>
    <property type="match status" value="1"/>
</dbReference>
<organism evidence="2 3">
    <name type="scientific">Amazona aestiva</name>
    <name type="common">Blue-fronted Amazon parrot</name>
    <dbReference type="NCBI Taxonomy" id="12930"/>
    <lineage>
        <taxon>Eukaryota</taxon>
        <taxon>Metazoa</taxon>
        <taxon>Chordata</taxon>
        <taxon>Craniata</taxon>
        <taxon>Vertebrata</taxon>
        <taxon>Euteleostomi</taxon>
        <taxon>Archelosauria</taxon>
        <taxon>Archosauria</taxon>
        <taxon>Dinosauria</taxon>
        <taxon>Saurischia</taxon>
        <taxon>Theropoda</taxon>
        <taxon>Coelurosauria</taxon>
        <taxon>Aves</taxon>
        <taxon>Neognathae</taxon>
        <taxon>Neoaves</taxon>
        <taxon>Telluraves</taxon>
        <taxon>Australaves</taxon>
        <taxon>Psittaciformes</taxon>
        <taxon>Psittacidae</taxon>
        <taxon>Amazona</taxon>
    </lineage>
</organism>
<feature type="domain" description="Rho-GAP" evidence="1">
    <location>
        <begin position="1"/>
        <end position="84"/>
    </location>
</feature>
<dbReference type="AlphaFoldDB" id="A0A0Q3PHG7"/>
<gene>
    <name evidence="2" type="ORF">AAES_141451</name>
</gene>
<evidence type="ECO:0000313" key="3">
    <source>
        <dbReference type="Proteomes" id="UP000051836"/>
    </source>
</evidence>
<sequence>MEKTSRQESLAALKEVASKLPDANLLLLRNLLSLLRDISRNVGMSKMTAGNLAICVAPNLLSPPQELPLDVLALETGKEDKKVM</sequence>
<dbReference type="PROSITE" id="PS50238">
    <property type="entry name" value="RHOGAP"/>
    <property type="match status" value="1"/>
</dbReference>
<dbReference type="Gene3D" id="1.10.555.10">
    <property type="entry name" value="Rho GTPase activation protein"/>
    <property type="match status" value="1"/>
</dbReference>
<proteinExistence type="predicted"/>
<dbReference type="Proteomes" id="UP000051836">
    <property type="component" value="Unassembled WGS sequence"/>
</dbReference>
<reference evidence="2 3" key="1">
    <citation type="submission" date="2015-10" db="EMBL/GenBank/DDBJ databases">
        <authorList>
            <person name="Gilbert D.G."/>
        </authorList>
    </citation>
    <scope>NUCLEOTIDE SEQUENCE [LARGE SCALE GENOMIC DNA]</scope>
    <source>
        <strain evidence="2">FVVF132</strain>
    </source>
</reference>
<evidence type="ECO:0000259" key="1">
    <source>
        <dbReference type="PROSITE" id="PS50238"/>
    </source>
</evidence>
<dbReference type="EMBL" id="LMAW01002902">
    <property type="protein sequence ID" value="KQK75756.1"/>
    <property type="molecule type" value="Genomic_DNA"/>
</dbReference>
<dbReference type="STRING" id="12930.A0A0Q3PHG7"/>
<dbReference type="OrthoDB" id="27389at2759"/>
<dbReference type="GO" id="GO:0007165">
    <property type="term" value="P:signal transduction"/>
    <property type="evidence" value="ECO:0007669"/>
    <property type="project" value="InterPro"/>
</dbReference>
<dbReference type="SUPFAM" id="SSF48350">
    <property type="entry name" value="GTPase activation domain, GAP"/>
    <property type="match status" value="1"/>
</dbReference>
<name>A0A0Q3PHG7_AMAAE</name>
<dbReference type="Pfam" id="PF00620">
    <property type="entry name" value="RhoGAP"/>
    <property type="match status" value="1"/>
</dbReference>
<dbReference type="GO" id="GO:0005096">
    <property type="term" value="F:GTPase activator activity"/>
    <property type="evidence" value="ECO:0007669"/>
    <property type="project" value="TreeGrafter"/>
</dbReference>
<dbReference type="InterPro" id="IPR000198">
    <property type="entry name" value="RhoGAP_dom"/>
</dbReference>
<protein>
    <recommendedName>
        <fullName evidence="1">Rho-GAP domain-containing protein</fullName>
    </recommendedName>
</protein>
<dbReference type="PANTHER" id="PTHR23179:SF26">
    <property type="entry name" value="T-CELL ACTIVATION RHO GTPASE-ACTIVATING PROTEIN"/>
    <property type="match status" value="1"/>
</dbReference>
<evidence type="ECO:0000313" key="2">
    <source>
        <dbReference type="EMBL" id="KQK75756.1"/>
    </source>
</evidence>
<keyword evidence="3" id="KW-1185">Reference proteome</keyword>
<accession>A0A0Q3PHG7</accession>
<comment type="caution">
    <text evidence="2">The sequence shown here is derived from an EMBL/GenBank/DDBJ whole genome shotgun (WGS) entry which is preliminary data.</text>
</comment>
<dbReference type="InterPro" id="IPR008936">
    <property type="entry name" value="Rho_GTPase_activation_prot"/>
</dbReference>